<keyword evidence="1" id="KW-0472">Membrane</keyword>
<proteinExistence type="predicted"/>
<feature type="transmembrane region" description="Helical" evidence="1">
    <location>
        <begin position="21"/>
        <end position="41"/>
    </location>
</feature>
<protein>
    <submittedName>
        <fullName evidence="2">Uncharacterized protein</fullName>
    </submittedName>
</protein>
<dbReference type="AlphaFoldDB" id="S4NMQ9"/>
<name>S4NMQ9_9NEOP</name>
<accession>S4NMQ9</accession>
<evidence type="ECO:0000313" key="2">
    <source>
        <dbReference type="EMBL" id="JAA80021.1"/>
    </source>
</evidence>
<evidence type="ECO:0000256" key="1">
    <source>
        <dbReference type="SAM" id="Phobius"/>
    </source>
</evidence>
<keyword evidence="1" id="KW-1133">Transmembrane helix</keyword>
<reference evidence="2" key="1">
    <citation type="journal article" date="2013" name="BMC Genomics">
        <title>Unscrambling butterfly oogenesis.</title>
        <authorList>
            <person name="Carter J.M."/>
            <person name="Baker S.C."/>
            <person name="Pink R."/>
            <person name="Carter D.R."/>
            <person name="Collins A."/>
            <person name="Tomlin J."/>
            <person name="Gibbs M."/>
            <person name="Breuker C.J."/>
        </authorList>
    </citation>
    <scope>NUCLEOTIDE SEQUENCE</scope>
    <source>
        <tissue evidence="2">Ovary</tissue>
    </source>
</reference>
<keyword evidence="1" id="KW-0812">Transmembrane</keyword>
<dbReference type="EMBL" id="GAIX01012539">
    <property type="protein sequence ID" value="JAA80021.1"/>
    <property type="molecule type" value="Transcribed_RNA"/>
</dbReference>
<organism evidence="2">
    <name type="scientific">Pararge aegeria</name>
    <name type="common">speckled wood butterfly</name>
    <dbReference type="NCBI Taxonomy" id="116150"/>
    <lineage>
        <taxon>Eukaryota</taxon>
        <taxon>Metazoa</taxon>
        <taxon>Ecdysozoa</taxon>
        <taxon>Arthropoda</taxon>
        <taxon>Hexapoda</taxon>
        <taxon>Insecta</taxon>
        <taxon>Pterygota</taxon>
        <taxon>Neoptera</taxon>
        <taxon>Endopterygota</taxon>
        <taxon>Lepidoptera</taxon>
        <taxon>Glossata</taxon>
        <taxon>Ditrysia</taxon>
        <taxon>Papilionoidea</taxon>
        <taxon>Nymphalidae</taxon>
        <taxon>Satyrinae</taxon>
        <taxon>Satyrini</taxon>
        <taxon>Parargina</taxon>
        <taxon>Pararge</taxon>
    </lineage>
</organism>
<sequence>MLFMIMFCVYYNFSYSYLSSLYRGLFISSCIYFAWSVLIHIGHHPLALEPFYYEPRFLWIYAFNESKYSKV</sequence>
<reference evidence="2" key="2">
    <citation type="submission" date="2013-05" db="EMBL/GenBank/DDBJ databases">
        <authorList>
            <person name="Carter J.-M."/>
            <person name="Baker S.C."/>
            <person name="Pink R."/>
            <person name="Carter D.R.F."/>
            <person name="Collins A."/>
            <person name="Tomlin J."/>
            <person name="Gibbs M."/>
            <person name="Breuker C.J."/>
        </authorList>
    </citation>
    <scope>NUCLEOTIDE SEQUENCE</scope>
    <source>
        <tissue evidence="2">Ovary</tissue>
    </source>
</reference>